<proteinExistence type="predicted"/>
<protein>
    <submittedName>
        <fullName evidence="1">Uncharacterized protein</fullName>
    </submittedName>
</protein>
<evidence type="ECO:0000313" key="1">
    <source>
        <dbReference type="EMBL" id="JAH53132.1"/>
    </source>
</evidence>
<organism evidence="1">
    <name type="scientific">Anguilla anguilla</name>
    <name type="common">European freshwater eel</name>
    <name type="synonym">Muraena anguilla</name>
    <dbReference type="NCBI Taxonomy" id="7936"/>
    <lineage>
        <taxon>Eukaryota</taxon>
        <taxon>Metazoa</taxon>
        <taxon>Chordata</taxon>
        <taxon>Craniata</taxon>
        <taxon>Vertebrata</taxon>
        <taxon>Euteleostomi</taxon>
        <taxon>Actinopterygii</taxon>
        <taxon>Neopterygii</taxon>
        <taxon>Teleostei</taxon>
        <taxon>Anguilliformes</taxon>
        <taxon>Anguillidae</taxon>
        <taxon>Anguilla</taxon>
    </lineage>
</organism>
<name>A0A0E9TI42_ANGAN</name>
<reference evidence="1" key="1">
    <citation type="submission" date="2014-11" db="EMBL/GenBank/DDBJ databases">
        <authorList>
            <person name="Amaro Gonzalez C."/>
        </authorList>
    </citation>
    <scope>NUCLEOTIDE SEQUENCE</scope>
</reference>
<reference evidence="1" key="2">
    <citation type="journal article" date="2015" name="Fish Shellfish Immunol.">
        <title>Early steps in the European eel (Anguilla anguilla)-Vibrio vulnificus interaction in the gills: Role of the RtxA13 toxin.</title>
        <authorList>
            <person name="Callol A."/>
            <person name="Pajuelo D."/>
            <person name="Ebbesson L."/>
            <person name="Teles M."/>
            <person name="MacKenzie S."/>
            <person name="Amaro C."/>
        </authorList>
    </citation>
    <scope>NUCLEOTIDE SEQUENCE</scope>
</reference>
<accession>A0A0E9TI42</accession>
<dbReference type="EMBL" id="GBXM01055445">
    <property type="protein sequence ID" value="JAH53132.1"/>
    <property type="molecule type" value="Transcribed_RNA"/>
</dbReference>
<dbReference type="AlphaFoldDB" id="A0A0E9TI42"/>
<sequence>MRLLWLTLDTRPTVAMQVSNTWTCCFGRQLHDGGSVHLPQQHSTGSCSTDVLGTFPRVQLQVVDQRAHR</sequence>